<evidence type="ECO:0000313" key="2">
    <source>
        <dbReference type="EMBL" id="RZU43228.1"/>
    </source>
</evidence>
<gene>
    <name evidence="2" type="ORF">BDD14_4863</name>
</gene>
<evidence type="ECO:0000256" key="1">
    <source>
        <dbReference type="SAM" id="SignalP"/>
    </source>
</evidence>
<protein>
    <submittedName>
        <fullName evidence="2">Uncharacterized protein</fullName>
    </submittedName>
</protein>
<dbReference type="OrthoDB" id="9933584at2"/>
<dbReference type="AlphaFoldDB" id="A0A4Q7YZJ0"/>
<feature type="signal peptide" evidence="1">
    <location>
        <begin position="1"/>
        <end position="22"/>
    </location>
</feature>
<keyword evidence="1" id="KW-0732">Signal</keyword>
<organism evidence="2 3">
    <name type="scientific">Edaphobacter modestus</name>
    <dbReference type="NCBI Taxonomy" id="388466"/>
    <lineage>
        <taxon>Bacteria</taxon>
        <taxon>Pseudomonadati</taxon>
        <taxon>Acidobacteriota</taxon>
        <taxon>Terriglobia</taxon>
        <taxon>Terriglobales</taxon>
        <taxon>Acidobacteriaceae</taxon>
        <taxon>Edaphobacter</taxon>
    </lineage>
</organism>
<comment type="caution">
    <text evidence="2">The sequence shown here is derived from an EMBL/GenBank/DDBJ whole genome shotgun (WGS) entry which is preliminary data.</text>
</comment>
<dbReference type="EMBL" id="SHKW01000001">
    <property type="protein sequence ID" value="RZU43228.1"/>
    <property type="molecule type" value="Genomic_DNA"/>
</dbReference>
<dbReference type="RefSeq" id="WP_130421626.1">
    <property type="nucleotide sequence ID" value="NZ_SHKW01000001.1"/>
</dbReference>
<evidence type="ECO:0000313" key="3">
    <source>
        <dbReference type="Proteomes" id="UP000292958"/>
    </source>
</evidence>
<sequence length="121" mass="12668">MKHSLSSLVAVLCLLAFFVSSAACFAAPLPQQANEIHMHSMSAPGHACCPNHSPADTQVSNACCTVHHQPASATFASESQQPGLPSLIASALPSLTRLTAHAFANVRIAPQQHPPLIALRI</sequence>
<feature type="chain" id="PRO_5020940660" evidence="1">
    <location>
        <begin position="23"/>
        <end position="121"/>
    </location>
</feature>
<accession>A0A4Q7YZJ0</accession>
<proteinExistence type="predicted"/>
<name>A0A4Q7YZJ0_9BACT</name>
<dbReference type="PROSITE" id="PS51257">
    <property type="entry name" value="PROKAR_LIPOPROTEIN"/>
    <property type="match status" value="1"/>
</dbReference>
<reference evidence="2 3" key="1">
    <citation type="submission" date="2019-02" db="EMBL/GenBank/DDBJ databases">
        <title>Genomic Encyclopedia of Archaeal and Bacterial Type Strains, Phase II (KMG-II): from individual species to whole genera.</title>
        <authorList>
            <person name="Goeker M."/>
        </authorList>
    </citation>
    <scope>NUCLEOTIDE SEQUENCE [LARGE SCALE GENOMIC DNA]</scope>
    <source>
        <strain evidence="2 3">DSM 18101</strain>
    </source>
</reference>
<keyword evidence="3" id="KW-1185">Reference proteome</keyword>
<dbReference type="Proteomes" id="UP000292958">
    <property type="component" value="Unassembled WGS sequence"/>
</dbReference>